<protein>
    <submittedName>
        <fullName evidence="1">Uncharacterized protein</fullName>
    </submittedName>
</protein>
<evidence type="ECO:0000313" key="2">
    <source>
        <dbReference type="Proteomes" id="UP001164250"/>
    </source>
</evidence>
<keyword evidence="2" id="KW-1185">Reference proteome</keyword>
<dbReference type="EMBL" id="CM047901">
    <property type="protein sequence ID" value="KAJ0097203.1"/>
    <property type="molecule type" value="Genomic_DNA"/>
</dbReference>
<organism evidence="1 2">
    <name type="scientific">Pistacia atlantica</name>
    <dbReference type="NCBI Taxonomy" id="434234"/>
    <lineage>
        <taxon>Eukaryota</taxon>
        <taxon>Viridiplantae</taxon>
        <taxon>Streptophyta</taxon>
        <taxon>Embryophyta</taxon>
        <taxon>Tracheophyta</taxon>
        <taxon>Spermatophyta</taxon>
        <taxon>Magnoliopsida</taxon>
        <taxon>eudicotyledons</taxon>
        <taxon>Gunneridae</taxon>
        <taxon>Pentapetalae</taxon>
        <taxon>rosids</taxon>
        <taxon>malvids</taxon>
        <taxon>Sapindales</taxon>
        <taxon>Anacardiaceae</taxon>
        <taxon>Pistacia</taxon>
    </lineage>
</organism>
<evidence type="ECO:0000313" key="1">
    <source>
        <dbReference type="EMBL" id="KAJ0097203.1"/>
    </source>
</evidence>
<accession>A0ACC1BE52</accession>
<comment type="caution">
    <text evidence="1">The sequence shown here is derived from an EMBL/GenBank/DDBJ whole genome shotgun (WGS) entry which is preliminary data.</text>
</comment>
<gene>
    <name evidence="1" type="ORF">Patl1_27743</name>
</gene>
<reference evidence="2" key="1">
    <citation type="journal article" date="2023" name="G3 (Bethesda)">
        <title>Genome assembly and association tests identify interacting loci associated with vigor, precocity, and sex in interspecific pistachio rootstocks.</title>
        <authorList>
            <person name="Palmer W."/>
            <person name="Jacygrad E."/>
            <person name="Sagayaradj S."/>
            <person name="Cavanaugh K."/>
            <person name="Han R."/>
            <person name="Bertier L."/>
            <person name="Beede B."/>
            <person name="Kafkas S."/>
            <person name="Golino D."/>
            <person name="Preece J."/>
            <person name="Michelmore R."/>
        </authorList>
    </citation>
    <scope>NUCLEOTIDE SEQUENCE [LARGE SCALE GENOMIC DNA]</scope>
</reference>
<proteinExistence type="predicted"/>
<name>A0ACC1BE52_9ROSI</name>
<sequence length="382" mass="41290">MKMVEEEVVIVGAGIAGMATGVALQRLGIRALILEKSQGLRATGAALTLTSNAWLALDLLGGSVTDVGTGATQAISHGGATGIGEGPRTVHRKTLLESLADELPIGAIRFSSHIDVIETQLQDGSPIPVIHLSDGLGSPVTSGRSAVRGLAVFPEGHGLKQESRQFVDVGLRAGFVPLSDKEVYWGLTCLSSPKGEIMAADPEVIRREVLENYVKDFPEIFKDMIQHSDLSTLTWAPLMYRYPWDIVFGNLRKGNVTLAGDAMHPMTPDLGQGGCAALEDAVVLGRHIGNSLIKNGGLVPGAIAQDLDGYVQERKWRVTWLVIGSYFSGWIQQGGSNRWMKFLRYAFYKYFFMRISSAVDYDCGKLPSVPFSSELGNSKKIE</sequence>
<dbReference type="Proteomes" id="UP001164250">
    <property type="component" value="Chromosome 5"/>
</dbReference>